<dbReference type="GO" id="GO:2000781">
    <property type="term" value="P:positive regulation of double-strand break repair"/>
    <property type="evidence" value="ECO:0007669"/>
    <property type="project" value="InterPro"/>
</dbReference>
<dbReference type="GO" id="GO:1990166">
    <property type="term" value="P:protein localization to site of double-strand break"/>
    <property type="evidence" value="ECO:0007669"/>
    <property type="project" value="TreeGrafter"/>
</dbReference>
<accession>S9UPI3</accession>
<dbReference type="EMBL" id="ATMH01011045">
    <property type="protein sequence ID" value="EPY16556.1"/>
    <property type="molecule type" value="Genomic_DNA"/>
</dbReference>
<dbReference type="GO" id="GO:0006974">
    <property type="term" value="P:DNA damage response"/>
    <property type="evidence" value="ECO:0007669"/>
    <property type="project" value="TreeGrafter"/>
</dbReference>
<protein>
    <submittedName>
        <fullName evidence="1">Topoisomerase (DNA) II binding protein 1</fullName>
    </submittedName>
</protein>
<proteinExistence type="predicted"/>
<dbReference type="GO" id="GO:0035861">
    <property type="term" value="C:site of double-strand break"/>
    <property type="evidence" value="ECO:0007669"/>
    <property type="project" value="TreeGrafter"/>
</dbReference>
<evidence type="ECO:0000313" key="1">
    <source>
        <dbReference type="EMBL" id="EPY16556.1"/>
    </source>
</evidence>
<dbReference type="GO" id="GO:0005634">
    <property type="term" value="C:nucleus"/>
    <property type="evidence" value="ECO:0007669"/>
    <property type="project" value="TreeGrafter"/>
</dbReference>
<keyword evidence="1" id="KW-0413">Isomerase</keyword>
<dbReference type="OrthoDB" id="273147at2759"/>
<dbReference type="SUPFAM" id="SSF52113">
    <property type="entry name" value="BRCT domain"/>
    <property type="match status" value="1"/>
</dbReference>
<dbReference type="InterPro" id="IPR042479">
    <property type="entry name" value="Slf1"/>
</dbReference>
<reference evidence="1 2" key="1">
    <citation type="journal article" date="2013" name="PLoS ONE">
        <title>Predicting the Proteins of Angomonas deanei, Strigomonas culicis and Their Respective Endosymbionts Reveals New Aspects of the Trypanosomatidae Family.</title>
        <authorList>
            <person name="Motta M.C."/>
            <person name="Martins A.C."/>
            <person name="de Souza S.S."/>
            <person name="Catta-Preta C.M."/>
            <person name="Silva R."/>
            <person name="Klein C.C."/>
            <person name="de Almeida L.G."/>
            <person name="de Lima Cunha O."/>
            <person name="Ciapina L.P."/>
            <person name="Brocchi M."/>
            <person name="Colabardini A.C."/>
            <person name="de Araujo Lima B."/>
            <person name="Machado C.R."/>
            <person name="de Almeida Soares C.M."/>
            <person name="Probst C.M."/>
            <person name="de Menezes C.B."/>
            <person name="Thompson C.E."/>
            <person name="Bartholomeu D.C."/>
            <person name="Gradia D.F."/>
            <person name="Pavoni D.P."/>
            <person name="Grisard E.C."/>
            <person name="Fantinatti-Garboggini F."/>
            <person name="Marchini F.K."/>
            <person name="Rodrigues-Luiz G.F."/>
            <person name="Wagner G."/>
            <person name="Goldman G.H."/>
            <person name="Fietto J.L."/>
            <person name="Elias M.C."/>
            <person name="Goldman M.H."/>
            <person name="Sagot M.F."/>
            <person name="Pereira M."/>
            <person name="Stoco P.H."/>
            <person name="de Mendonca-Neto R.P."/>
            <person name="Teixeira S.M."/>
            <person name="Maciel T.E."/>
            <person name="de Oliveira Mendes T.A."/>
            <person name="Urmenyi T.P."/>
            <person name="de Souza W."/>
            <person name="Schenkman S."/>
            <person name="de Vasconcelos A.T."/>
        </authorList>
    </citation>
    <scope>NUCLEOTIDE SEQUENCE [LARGE SCALE GENOMIC DNA]</scope>
</reference>
<dbReference type="GO" id="GO:0016853">
    <property type="term" value="F:isomerase activity"/>
    <property type="evidence" value="ECO:0007669"/>
    <property type="project" value="UniProtKB-KW"/>
</dbReference>
<organism evidence="1 2">
    <name type="scientific">Strigomonas culicis</name>
    <dbReference type="NCBI Taxonomy" id="28005"/>
    <lineage>
        <taxon>Eukaryota</taxon>
        <taxon>Discoba</taxon>
        <taxon>Euglenozoa</taxon>
        <taxon>Kinetoplastea</taxon>
        <taxon>Metakinetoplastina</taxon>
        <taxon>Trypanosomatida</taxon>
        <taxon>Trypanosomatidae</taxon>
        <taxon>Strigomonadinae</taxon>
        <taxon>Strigomonas</taxon>
    </lineage>
</organism>
<evidence type="ECO:0000313" key="2">
    <source>
        <dbReference type="Proteomes" id="UP000015354"/>
    </source>
</evidence>
<gene>
    <name evidence="1" type="ORF">STCU_11144</name>
</gene>
<name>S9UPI3_9TRYP</name>
<dbReference type="Proteomes" id="UP000015354">
    <property type="component" value="Unassembled WGS sequence"/>
</dbReference>
<dbReference type="Gene3D" id="3.40.50.10190">
    <property type="entry name" value="BRCT domain"/>
    <property type="match status" value="2"/>
</dbReference>
<dbReference type="AlphaFoldDB" id="S9UPI3"/>
<comment type="caution">
    <text evidence="1">The sequence shown here is derived from an EMBL/GenBank/DDBJ whole genome shotgun (WGS) entry which is preliminary data.</text>
</comment>
<dbReference type="PANTHER" id="PTHR46677:SF1">
    <property type="entry name" value="SMC5-SMC6 COMPLEX LOCALIZATION FACTOR PROTEIN 1"/>
    <property type="match status" value="1"/>
</dbReference>
<dbReference type="InterPro" id="IPR036420">
    <property type="entry name" value="BRCT_dom_sf"/>
</dbReference>
<keyword evidence="2" id="KW-1185">Reference proteome</keyword>
<sequence>MACTHFIVQKPMQTESLLCAIAAGKWVLAPSFLEESIEARAFVPEAPHEWNEARAARMGLGRTVTALVRGCRLQRTAAERPFAKWDVFLCCASESRCQSFSHVLRCGGCKYIEPRRPYELLEDCRLLQLYKSDEGENPFVLADDNMWDQEGLDEFAEISGGLQVLKLDYISKCLYTENGSSEDYRSLQNLAIRKRPRSPSADS</sequence>
<dbReference type="PANTHER" id="PTHR46677">
    <property type="entry name" value="SMC5-SMC6 COMPLEX LOCALIZATION FACTOR PROTEIN 1"/>
    <property type="match status" value="1"/>
</dbReference>